<dbReference type="EMBL" id="POUB01000426">
    <property type="protein sequence ID" value="PZF84289.1"/>
    <property type="molecule type" value="Genomic_DNA"/>
</dbReference>
<proteinExistence type="predicted"/>
<name>A0A2W2C7U4_9ACTN</name>
<feature type="transmembrane region" description="Helical" evidence="2">
    <location>
        <begin position="6"/>
        <end position="23"/>
    </location>
</feature>
<dbReference type="AlphaFoldDB" id="A0A2W2C7U4"/>
<protein>
    <submittedName>
        <fullName evidence="3">Uncharacterized protein</fullName>
    </submittedName>
</protein>
<reference evidence="3 4" key="1">
    <citation type="submission" date="2018-01" db="EMBL/GenBank/DDBJ databases">
        <title>Draft genome sequence of Salinispora sp. 13K206.</title>
        <authorList>
            <person name="Sahin N."/>
            <person name="Saygin H."/>
            <person name="Ay H."/>
        </authorList>
    </citation>
    <scope>NUCLEOTIDE SEQUENCE [LARGE SCALE GENOMIC DNA]</scope>
    <source>
        <strain evidence="3 4">13K206</strain>
    </source>
</reference>
<organism evidence="3 4">
    <name type="scientific">Micromonospora deserti</name>
    <dbReference type="NCBI Taxonomy" id="2070366"/>
    <lineage>
        <taxon>Bacteria</taxon>
        <taxon>Bacillati</taxon>
        <taxon>Actinomycetota</taxon>
        <taxon>Actinomycetes</taxon>
        <taxon>Micromonosporales</taxon>
        <taxon>Micromonosporaceae</taxon>
        <taxon>Micromonospora</taxon>
    </lineage>
</organism>
<evidence type="ECO:0000313" key="4">
    <source>
        <dbReference type="Proteomes" id="UP000248749"/>
    </source>
</evidence>
<keyword evidence="4" id="KW-1185">Reference proteome</keyword>
<gene>
    <name evidence="3" type="ORF">C1I99_30505</name>
</gene>
<dbReference type="Proteomes" id="UP000248749">
    <property type="component" value="Unassembled WGS sequence"/>
</dbReference>
<sequence>MADAPWVVVAFLLMAGVGVAVVIQRRRASRVLDQEEQLRLARRAVQQIARETRRTKRGSLRGKGGGGDEGLSRDAAYGSEGGTPGTP</sequence>
<evidence type="ECO:0000256" key="2">
    <source>
        <dbReference type="SAM" id="Phobius"/>
    </source>
</evidence>
<feature type="region of interest" description="Disordered" evidence="1">
    <location>
        <begin position="49"/>
        <end position="87"/>
    </location>
</feature>
<evidence type="ECO:0000313" key="3">
    <source>
        <dbReference type="EMBL" id="PZF84289.1"/>
    </source>
</evidence>
<keyword evidence="2" id="KW-0472">Membrane</keyword>
<comment type="caution">
    <text evidence="3">The sequence shown here is derived from an EMBL/GenBank/DDBJ whole genome shotgun (WGS) entry which is preliminary data.</text>
</comment>
<accession>A0A2W2C7U4</accession>
<keyword evidence="2" id="KW-1133">Transmembrane helix</keyword>
<evidence type="ECO:0000256" key="1">
    <source>
        <dbReference type="SAM" id="MobiDB-lite"/>
    </source>
</evidence>
<keyword evidence="2" id="KW-0812">Transmembrane</keyword>